<dbReference type="Proteomes" id="UP000809789">
    <property type="component" value="Unassembled WGS sequence"/>
</dbReference>
<gene>
    <name evidence="1" type="ORF">KVT40_002565</name>
</gene>
<evidence type="ECO:0000313" key="1">
    <source>
        <dbReference type="EMBL" id="KAG8628700.1"/>
    </source>
</evidence>
<name>A0A8K0L4D1_9PEZI</name>
<dbReference type="EMBL" id="JAESVG020000003">
    <property type="protein sequence ID" value="KAG8628700.1"/>
    <property type="molecule type" value="Genomic_DNA"/>
</dbReference>
<keyword evidence="2" id="KW-1185">Reference proteome</keyword>
<dbReference type="OrthoDB" id="10520369at2759"/>
<evidence type="ECO:0000313" key="2">
    <source>
        <dbReference type="Proteomes" id="UP000809789"/>
    </source>
</evidence>
<dbReference type="AlphaFoldDB" id="A0A8K0L4D1"/>
<comment type="caution">
    <text evidence="1">The sequence shown here is derived from an EMBL/GenBank/DDBJ whole genome shotgun (WGS) entry which is preliminary data.</text>
</comment>
<proteinExistence type="predicted"/>
<sequence>MRSRFFASFFCSLCSHDKRRRIVGDLLYMVLPGSTIKRPQFDQRPAASQVVGFSTTIRGFPRDRR</sequence>
<accession>A0A8K0L4D1</accession>
<organism evidence="1 2">
    <name type="scientific">Elsinoe batatas</name>
    <dbReference type="NCBI Taxonomy" id="2601811"/>
    <lineage>
        <taxon>Eukaryota</taxon>
        <taxon>Fungi</taxon>
        <taxon>Dikarya</taxon>
        <taxon>Ascomycota</taxon>
        <taxon>Pezizomycotina</taxon>
        <taxon>Dothideomycetes</taxon>
        <taxon>Dothideomycetidae</taxon>
        <taxon>Myriangiales</taxon>
        <taxon>Elsinoaceae</taxon>
        <taxon>Elsinoe</taxon>
    </lineage>
</organism>
<reference evidence="1" key="1">
    <citation type="submission" date="2021-07" db="EMBL/GenBank/DDBJ databases">
        <title>Elsinoe batatas strain:CRI-CJ2 Genome sequencing and assembly.</title>
        <authorList>
            <person name="Huang L."/>
        </authorList>
    </citation>
    <scope>NUCLEOTIDE SEQUENCE</scope>
    <source>
        <strain evidence="1">CRI-CJ2</strain>
    </source>
</reference>
<protein>
    <submittedName>
        <fullName evidence="1">Uncharacterized protein</fullName>
    </submittedName>
</protein>